<evidence type="ECO:0000313" key="3">
    <source>
        <dbReference type="Proteomes" id="UP000887540"/>
    </source>
</evidence>
<feature type="region of interest" description="Disordered" evidence="2">
    <location>
        <begin position="1"/>
        <end position="34"/>
    </location>
</feature>
<evidence type="ECO:0000256" key="2">
    <source>
        <dbReference type="SAM" id="MobiDB-lite"/>
    </source>
</evidence>
<sequence length="419" mass="48189">MDERSDGRTNERMDERADERTNERASEQADERVDERINKNEDSIVYLVQVIEIVGPIWRKYEADESYPSNLNLPSLPKIMAHLNGIKGQLSERLHLRIEELNELEKNNWKTSEKVKSSTEAQQVENTLQERSQEKSKQLILNLKQENEHLKEMMDVLQTTMLDGGGIKDKRVVELEKVNQALQKQNDDLDQKIESLTTEYRKNLDDKEICIQDLVAKLALSEQNSLELIESMKTKELRAQNLQATLETTVNERDELNRKLTSENSAKEAEVQNLSSQLSSAEQNISSLIKTLKEQKTIAEKFKHDLQKAVMERDGMAQQLVIEQTEKKQKLESLKNEWNNVTRKNYSYLSSCIGKCFQESLAARDLGFLERETNNDTPTFNNYHELFAVPESVSSSMTSFDVLGDLEGSQGVEENVQDD</sequence>
<dbReference type="AlphaFoldDB" id="A0A914CSH2"/>
<keyword evidence="3" id="KW-1185">Reference proteome</keyword>
<name>A0A914CSH2_9BILA</name>
<proteinExistence type="predicted"/>
<evidence type="ECO:0000313" key="4">
    <source>
        <dbReference type="WBParaSite" id="ACRNAN_scaffold1403.g9987.t1"/>
    </source>
</evidence>
<accession>A0A914CSH2</accession>
<reference evidence="4" key="1">
    <citation type="submission" date="2022-11" db="UniProtKB">
        <authorList>
            <consortium name="WormBaseParasite"/>
        </authorList>
    </citation>
    <scope>IDENTIFICATION</scope>
</reference>
<evidence type="ECO:0000256" key="1">
    <source>
        <dbReference type="SAM" id="Coils"/>
    </source>
</evidence>
<protein>
    <submittedName>
        <fullName evidence="4">Uncharacterized protein</fullName>
    </submittedName>
</protein>
<feature type="coiled-coil region" evidence="1">
    <location>
        <begin position="133"/>
        <end position="199"/>
    </location>
</feature>
<dbReference type="Proteomes" id="UP000887540">
    <property type="component" value="Unplaced"/>
</dbReference>
<dbReference type="WBParaSite" id="ACRNAN_scaffold1403.g9987.t1">
    <property type="protein sequence ID" value="ACRNAN_scaffold1403.g9987.t1"/>
    <property type="gene ID" value="ACRNAN_scaffold1403.g9987"/>
</dbReference>
<keyword evidence="1" id="KW-0175">Coiled coil</keyword>
<organism evidence="3 4">
    <name type="scientific">Acrobeloides nanus</name>
    <dbReference type="NCBI Taxonomy" id="290746"/>
    <lineage>
        <taxon>Eukaryota</taxon>
        <taxon>Metazoa</taxon>
        <taxon>Ecdysozoa</taxon>
        <taxon>Nematoda</taxon>
        <taxon>Chromadorea</taxon>
        <taxon>Rhabditida</taxon>
        <taxon>Tylenchina</taxon>
        <taxon>Cephalobomorpha</taxon>
        <taxon>Cephaloboidea</taxon>
        <taxon>Cephalobidae</taxon>
        <taxon>Acrobeloides</taxon>
    </lineage>
</organism>
<feature type="coiled-coil region" evidence="1">
    <location>
        <begin position="232"/>
        <end position="291"/>
    </location>
</feature>